<name>A0A8T0GYI2_CERPU</name>
<feature type="region of interest" description="Disordered" evidence="9">
    <location>
        <begin position="1056"/>
        <end position="1080"/>
    </location>
</feature>
<evidence type="ECO:0000256" key="9">
    <source>
        <dbReference type="SAM" id="MobiDB-lite"/>
    </source>
</evidence>
<feature type="coiled-coil region" evidence="8">
    <location>
        <begin position="944"/>
        <end position="1006"/>
    </location>
</feature>
<evidence type="ECO:0000256" key="5">
    <source>
        <dbReference type="ARBA" id="ARBA00023175"/>
    </source>
</evidence>
<dbReference type="GO" id="GO:0008017">
    <property type="term" value="F:microtubule binding"/>
    <property type="evidence" value="ECO:0007669"/>
    <property type="project" value="InterPro"/>
</dbReference>
<feature type="region of interest" description="Disordered" evidence="9">
    <location>
        <begin position="99"/>
        <end position="175"/>
    </location>
</feature>
<dbReference type="InterPro" id="IPR036961">
    <property type="entry name" value="Kinesin_motor_dom_sf"/>
</dbReference>
<evidence type="ECO:0000313" key="11">
    <source>
        <dbReference type="EMBL" id="KAG0561962.1"/>
    </source>
</evidence>
<feature type="coiled-coil region" evidence="8">
    <location>
        <begin position="2098"/>
        <end position="2196"/>
    </location>
</feature>
<feature type="region of interest" description="Disordered" evidence="9">
    <location>
        <begin position="1"/>
        <end position="21"/>
    </location>
</feature>
<dbReference type="InterPro" id="IPR044986">
    <property type="entry name" value="KIF15/KIN-12"/>
</dbReference>
<sequence>MVRWRGESIEEEGGERGGMYPLRLFAKPPSLKKLAYEDYDGEGSSVGDEDGVQSAADPAVTPRFAFVTTRGENGDGGNLWSPKLDHGIVGAHVNEFALSPPKAIEARRKRNPRSDLGGHGDVVLESAKNGQSAPSTPVRAPKRRMTKLTWQSRASPDKHKSSQLGRSPSLTRGQFDKSCFDAASDVGSVKSLQQPASSSGMGTRDSVLNNFKSGPGHSQKGGVDSMPSTPLGSRKPRNSELNSSITSLGSVTSAATPRSAKRHGGHSSTSNALAAAGLMSTRANGVRALLQNQQADQAATEPAQFQLEEDPTFWQDHSVQVLIRTRPISNSEASQQGHSRCVKQESAHTITWIGQPEARFTFDHVAGESISQEELFRVAGLPMVENCMSGYNSCMFAYGQTGSGKTHTMLGDISDLHNQPSNNRGMTPRVFESLFTKIKMAEELQKQENLRFKCRCSFLEIYNEQIVDLLEPSSFNLQMREDANKGVYVEGLLEVEVQNVQDVIHLLLLGAANRKVAATNMNKESSRSHSVFTCTIESQWESDHMINYRFGRLNLVDLAGSERQRASGADGERLKEAASINKSLSTLGLVIMVLVDAANGKPRHVPYRDSKLTFLLQDSLGGNSKTTIIANISPSNCASLETLSTLKFAQRAKFIQNNAVINEDTAGDLNALRQQIQQLKDELARLRRQSISLIPTVRASGVGVLREEAIDEGSPSCSNEGLNNSIEGSFLQFGRTVQSPTVLNEKIMSLEAVLAGALRRELVAELSAKKSVAEIGHLTCLVKQREEETQCIKMILRFREEKIRRLETLSDGGLTKDTFLVEEKDAALKELQLMRDEKGCKLEDTRFAMENMRLQEQLRKLQDFHTSGEREAMIKEISDLRYQLGDVLDSKLSLDTLAHSQKDASAVELVAERRQQELLHTQVESYRRELEECRTNFSACLTSNDDMGRQLDELRNELKVANEACSKYKIECTNLNTQLQVLEPELQWTKDSLKTAEAALEKLQQNQLSPYMGVNQGLHLELNQSHVINQLQLELCETKATLEDERIRGRGLEEQLADHGKQERRRLKRVDSTGSHDSLGQTRVRHHDAILQLQMELDSIDGAPQSAIRSYRWEEGTRDEEAMDEAEVKHSVTIMQLQLDLESVEGTLKAERKRRKGVEASYALLQIQLEETSSQLLSEKKAVVLELDSLRIDHQALLEKLRKMEEMKSELKQRITQLESEFSNEQELCTKEITDQSKYSQVVDSKRSVFNLKLEKATGELEESKSLRIRGEQSSRVAFEQQVVTAHSKVELKASLGSTSIQLELSELRDEVAGAMEREAAAREHVTRLTDLLKHKEAEICTLQQDWEGAAAKLVDYLAAGKLSVDAVCSKSTQELFNTSLSRGKKTTTDRIVSKVLETQTAVMSLTKQLQDARNRADSFRRIFQDSLSKFICHDNFVYCSNDITGKVRESMLRAHQDAMTLKVEVESCDELLREVESKSAIAFITVWWLSETAGLRCVAEDRMRIELTEAVAKIHERQGVLFSLQLEREKTPEKESRTIHFEALRVEKELAAWEEERIRLVAINQRFETQVRQIAKMLEHLHLQFQTVEGRLQLATEKSTELASAQNSLLIVKEEWNLGKSALVMAATEADQQCTRLKEELSATKIELQKLENRTLRAEAREDELQNERAKLEKELNQHLEAVQVLADDLQNQIELKEQENSRLKEQMAEQDENWVLERSDLLVATREAESSCIEKNRTITSLQRNLAYLQGQVSGACYKPGLQNVKMYKLVEDEVESQLEDRIEELNEAVDRLTAENLELRNEKLFLSDHTGKKLHMVAQKEVKSSALQERLLDAEGHQTQAESKVVALTLLVEELTCSEKSWQAEKEFLKEEVKSLQSSLETLVLEIQSYQAERDSCLKRLAEMDENKEFLKSSAYRSPMTGSKNVHAELRSAHTAPASLEEQVKLLTEMVSIMGEDWAAERQNLISEKEDLRMELSQWEQNSDIRRSSDVCLRNLSENRSVPAPDASSNTKSGDRLRQDLEKIRTENVKLRSRTREQDQAYLSVRMELSAAHAKHKDLEIEMITEKQHLRKQLEATVLEVDRQQAHIHSCESELQRLTMLLVEGEEQMNTAEQIWKTEKAQLEAEREEARVEAKENRKEASDMLVKFEEWKITLREADSMVNALVRVNEKAKERWKREKERLASSQNEETNKVVLEMLEAVALTKEQVDMTMGHAESEMRALVTEAQIMRLDMTHEILKLKREISGNNHETSGSFEQVASARCMDSERRSWEHQIKAASVVLSQKEATILSLQLEVEKTRKQTLGVQTLHAGTQAMLQEKENMILKLVNELNHLNQSMNRDRTLRQSLTRDVENVTSLRRSFSCKTVENRDSTLSVLKEEQEQLKTMVFNLEVENAELQEQLVDAEMKIKALESTIEHFRKSDDRWVEEVRSLEEQLEENARHISELENHRMELRDEMQRQAGSFAELYEQLRKQEGSLEGEARGISNKVAAEKEILHTLQEEKAELKKIVERLDAELSVYEKNAESSQTEVERLQLEMEGLRKEFLQKEINLQNVNLDNMSLERSKLEADIAVKNKELTVLGEELESKKTLADLAAHESQELKVQVDDLLSKASALEEEVTRKMTAINALKTELLAVEENMARCLEDASVDLKELEIERDNLQNELRTLSEQLQEAQALADEQTAIASEARQYAELSRARAEEKQIEAEILGRSVVELESTVYALESQLGIVERESERQRLMREDMEMELEGLKNHLSVMQAALEEASARSADNILEAQLAREETESKLKEKEAEMRLAQKKLEILQKDSEIKAEKIRQSKVQIAEILSEAENMAAEYEEKLRAVETKLEGVNSQHTVPRGPKVRGTGSSFACIGMGHQANSELNVELQMYEHRIQELEVDLSNQQKEVCILNGKLAAAERMTYEVLRDLLGVKADITSVASLLGEQEEQDTLQAQKGPLEKDEEVEYLL</sequence>
<comment type="caution">
    <text evidence="11">The sequence shown here is derived from an EMBL/GenBank/DDBJ whole genome shotgun (WGS) entry which is preliminary data.</text>
</comment>
<dbReference type="SMART" id="SM00129">
    <property type="entry name" value="KISc"/>
    <property type="match status" value="1"/>
</dbReference>
<feature type="region of interest" description="Disordered" evidence="9">
    <location>
        <begin position="190"/>
        <end position="270"/>
    </location>
</feature>
<dbReference type="InterPro" id="IPR019821">
    <property type="entry name" value="Kinesin_motor_CS"/>
</dbReference>
<keyword evidence="2 7" id="KW-0547">Nucleotide-binding</keyword>
<keyword evidence="3 7" id="KW-0067">ATP-binding</keyword>
<dbReference type="InterPro" id="IPR027417">
    <property type="entry name" value="P-loop_NTPase"/>
</dbReference>
<dbReference type="SUPFAM" id="SSF52540">
    <property type="entry name" value="P-loop containing nucleoside triphosphate hydrolases"/>
    <property type="match status" value="1"/>
</dbReference>
<keyword evidence="12" id="KW-1185">Reference proteome</keyword>
<feature type="region of interest" description="Disordered" evidence="9">
    <location>
        <begin position="1999"/>
        <end position="2025"/>
    </location>
</feature>
<feature type="coiled-coil region" evidence="8">
    <location>
        <begin position="1396"/>
        <end position="1423"/>
    </location>
</feature>
<feature type="compositionally biased region" description="Polar residues" evidence="9">
    <location>
        <begin position="190"/>
        <end position="212"/>
    </location>
</feature>
<evidence type="ECO:0000313" key="12">
    <source>
        <dbReference type="Proteomes" id="UP000822688"/>
    </source>
</evidence>
<evidence type="ECO:0000256" key="2">
    <source>
        <dbReference type="ARBA" id="ARBA00022741"/>
    </source>
</evidence>
<evidence type="ECO:0000256" key="7">
    <source>
        <dbReference type="PROSITE-ProRule" id="PRU00283"/>
    </source>
</evidence>
<feature type="binding site" evidence="7">
    <location>
        <begin position="399"/>
        <end position="406"/>
    </location>
    <ligand>
        <name>ATP</name>
        <dbReference type="ChEBI" id="CHEBI:30616"/>
    </ligand>
</feature>
<dbReference type="EMBL" id="CM026430">
    <property type="protein sequence ID" value="KAG0561962.1"/>
    <property type="molecule type" value="Genomic_DNA"/>
</dbReference>
<dbReference type="FunFam" id="3.40.850.10:FF:000033">
    <property type="entry name" value="Kinesin-like protein KIN-12E"/>
    <property type="match status" value="1"/>
</dbReference>
<feature type="coiled-coil region" evidence="8">
    <location>
        <begin position="662"/>
        <end position="689"/>
    </location>
</feature>
<dbReference type="PROSITE" id="PS50067">
    <property type="entry name" value="KINESIN_MOTOR_2"/>
    <property type="match status" value="1"/>
</dbReference>
<dbReference type="Pfam" id="PF00225">
    <property type="entry name" value="Kinesin"/>
    <property type="match status" value="1"/>
</dbReference>
<feature type="compositionally biased region" description="Basic and acidic residues" evidence="9">
    <location>
        <begin position="2016"/>
        <end position="2025"/>
    </location>
</feature>
<dbReference type="GO" id="GO:0003777">
    <property type="term" value="F:microtubule motor activity"/>
    <property type="evidence" value="ECO:0007669"/>
    <property type="project" value="InterPro"/>
</dbReference>
<feature type="coiled-coil region" evidence="8">
    <location>
        <begin position="2286"/>
        <end position="2341"/>
    </location>
</feature>
<dbReference type="Proteomes" id="UP000822688">
    <property type="component" value="Chromosome 9"/>
</dbReference>
<dbReference type="Gene3D" id="1.10.287.1490">
    <property type="match status" value="1"/>
</dbReference>
<dbReference type="PANTHER" id="PTHR37739">
    <property type="entry name" value="KINESIN-LIKE PROTEIN KIN-12D"/>
    <property type="match status" value="1"/>
</dbReference>
<feature type="coiled-coil region" evidence="8">
    <location>
        <begin position="2378"/>
        <end position="2691"/>
    </location>
</feature>
<organism evidence="11 12">
    <name type="scientific">Ceratodon purpureus</name>
    <name type="common">Fire moss</name>
    <name type="synonym">Dicranum purpureum</name>
    <dbReference type="NCBI Taxonomy" id="3225"/>
    <lineage>
        <taxon>Eukaryota</taxon>
        <taxon>Viridiplantae</taxon>
        <taxon>Streptophyta</taxon>
        <taxon>Embryophyta</taxon>
        <taxon>Bryophyta</taxon>
        <taxon>Bryophytina</taxon>
        <taxon>Bryopsida</taxon>
        <taxon>Dicranidae</taxon>
        <taxon>Pseudoditrichales</taxon>
        <taxon>Ditrichaceae</taxon>
        <taxon>Ceratodon</taxon>
    </lineage>
</organism>
<dbReference type="PRINTS" id="PR00380">
    <property type="entry name" value="KINESINHEAVY"/>
</dbReference>
<evidence type="ECO:0000256" key="3">
    <source>
        <dbReference type="ARBA" id="ARBA00022840"/>
    </source>
</evidence>
<feature type="compositionally biased region" description="Polar residues" evidence="9">
    <location>
        <begin position="239"/>
        <end position="256"/>
    </location>
</feature>
<proteinExistence type="inferred from homology"/>
<keyword evidence="1" id="KW-0493">Microtubule</keyword>
<gene>
    <name evidence="11" type="ORF">KC19_9G106800</name>
</gene>
<comment type="similarity">
    <text evidence="6">Belongs to the TRAFAC class myosin-kinesin ATPase superfamily. Kinesin family. KIN-12 subfamily.</text>
</comment>
<feature type="coiled-coil region" evidence="8">
    <location>
        <begin position="1628"/>
        <end position="1715"/>
    </location>
</feature>
<evidence type="ECO:0000256" key="4">
    <source>
        <dbReference type="ARBA" id="ARBA00023054"/>
    </source>
</evidence>
<keyword evidence="4 8" id="KW-0175">Coiled coil</keyword>
<feature type="coiled-coil region" evidence="8">
    <location>
        <begin position="1187"/>
        <end position="1228"/>
    </location>
</feature>
<evidence type="ECO:0000256" key="6">
    <source>
        <dbReference type="ARBA" id="ARBA00034488"/>
    </source>
</evidence>
<feature type="coiled-coil region" evidence="8">
    <location>
        <begin position="2748"/>
        <end position="2860"/>
    </location>
</feature>
<feature type="coiled-coil region" evidence="8">
    <location>
        <begin position="2886"/>
        <end position="2913"/>
    </location>
</feature>
<dbReference type="GO" id="GO:0005524">
    <property type="term" value="F:ATP binding"/>
    <property type="evidence" value="ECO:0007669"/>
    <property type="project" value="UniProtKB-UniRule"/>
</dbReference>
<feature type="coiled-coil region" evidence="8">
    <location>
        <begin position="1774"/>
        <end position="1805"/>
    </location>
</feature>
<dbReference type="GO" id="GO:0007018">
    <property type="term" value="P:microtubule-based movement"/>
    <property type="evidence" value="ECO:0007669"/>
    <property type="project" value="InterPro"/>
</dbReference>
<evidence type="ECO:0000256" key="8">
    <source>
        <dbReference type="SAM" id="Coils"/>
    </source>
</evidence>
<dbReference type="Gene3D" id="3.40.850.10">
    <property type="entry name" value="Kinesin motor domain"/>
    <property type="match status" value="1"/>
</dbReference>
<feature type="domain" description="Kinesin motor" evidence="10">
    <location>
        <begin position="318"/>
        <end position="655"/>
    </location>
</feature>
<feature type="compositionally biased region" description="Polar residues" evidence="9">
    <location>
        <begin position="162"/>
        <end position="172"/>
    </location>
</feature>
<dbReference type="PANTHER" id="PTHR37739:SF8">
    <property type="entry name" value="KINESIN-LIKE PROTEIN KIN-12D"/>
    <property type="match status" value="1"/>
</dbReference>
<keyword evidence="5 7" id="KW-0505">Motor protein</keyword>
<evidence type="ECO:0000259" key="10">
    <source>
        <dbReference type="PROSITE" id="PS50067"/>
    </source>
</evidence>
<dbReference type="PROSITE" id="PS00411">
    <property type="entry name" value="KINESIN_MOTOR_1"/>
    <property type="match status" value="1"/>
</dbReference>
<accession>A0A8T0GYI2</accession>
<dbReference type="InterPro" id="IPR001752">
    <property type="entry name" value="Kinesin_motor_dom"/>
</dbReference>
<feature type="coiled-coil region" evidence="8">
    <location>
        <begin position="1855"/>
        <end position="1910"/>
    </location>
</feature>
<protein>
    <recommendedName>
        <fullName evidence="10">Kinesin motor domain-containing protein</fullName>
    </recommendedName>
</protein>
<reference evidence="11" key="1">
    <citation type="submission" date="2020-06" db="EMBL/GenBank/DDBJ databases">
        <title>WGS assembly of Ceratodon purpureus strain R40.</title>
        <authorList>
            <person name="Carey S.B."/>
            <person name="Jenkins J."/>
            <person name="Shu S."/>
            <person name="Lovell J.T."/>
            <person name="Sreedasyam A."/>
            <person name="Maumus F."/>
            <person name="Tiley G.P."/>
            <person name="Fernandez-Pozo N."/>
            <person name="Barry K."/>
            <person name="Chen C."/>
            <person name="Wang M."/>
            <person name="Lipzen A."/>
            <person name="Daum C."/>
            <person name="Saski C.A."/>
            <person name="Payton A.C."/>
            <person name="Mcbreen J.C."/>
            <person name="Conrad R.E."/>
            <person name="Kollar L.M."/>
            <person name="Olsson S."/>
            <person name="Huttunen S."/>
            <person name="Landis J.B."/>
            <person name="Wickett N.J."/>
            <person name="Johnson M.G."/>
            <person name="Rensing S.A."/>
            <person name="Grimwood J."/>
            <person name="Schmutz J."/>
            <person name="Mcdaniel S.F."/>
        </authorList>
    </citation>
    <scope>NUCLEOTIDE SEQUENCE</scope>
    <source>
        <strain evidence="11">R40</strain>
    </source>
</reference>
<dbReference type="GO" id="GO:0005874">
    <property type="term" value="C:microtubule"/>
    <property type="evidence" value="ECO:0007669"/>
    <property type="project" value="UniProtKB-KW"/>
</dbReference>
<evidence type="ECO:0000256" key="1">
    <source>
        <dbReference type="ARBA" id="ARBA00022701"/>
    </source>
</evidence>